<feature type="compositionally biased region" description="Polar residues" evidence="1">
    <location>
        <begin position="192"/>
        <end position="219"/>
    </location>
</feature>
<organism evidence="2 3">
    <name type="scientific">Mycena metata</name>
    <dbReference type="NCBI Taxonomy" id="1033252"/>
    <lineage>
        <taxon>Eukaryota</taxon>
        <taxon>Fungi</taxon>
        <taxon>Dikarya</taxon>
        <taxon>Basidiomycota</taxon>
        <taxon>Agaricomycotina</taxon>
        <taxon>Agaricomycetes</taxon>
        <taxon>Agaricomycetidae</taxon>
        <taxon>Agaricales</taxon>
        <taxon>Marasmiineae</taxon>
        <taxon>Mycenaceae</taxon>
        <taxon>Mycena</taxon>
    </lineage>
</organism>
<evidence type="ECO:0000313" key="2">
    <source>
        <dbReference type="EMBL" id="KAJ7770557.1"/>
    </source>
</evidence>
<proteinExistence type="predicted"/>
<feature type="compositionally biased region" description="Low complexity" evidence="1">
    <location>
        <begin position="28"/>
        <end position="47"/>
    </location>
</feature>
<sequence>MALPRRTLHDKTSYSILPTPPSPKRITSPSPSLSPSNSNSAGSSTEPTTPPSQPQGRVRKLYPESVGRVPLHRRGTSKTYETLEDLLAEAGYKETRIFTPETERTVPQDETNLKSPTIASFVGFLSNFVPTRSASLKRDNEPEVNVPVYSPPTSPLVSRTPRPSGSHATQNSSSQQQPSRDRSATTIVPRASTPTSARRGSNAAETSGGQRPRGSTASGLLSPRRSAGDMQQQQRQRLDSVVPPLPTFNQQQLPTLHHPMPDRPVNRYYQHHPSSSRGSGVSSPPPPVHHPTPTRASAYLRHMTSYDRDRPQSTPPTYTRVTDDAEEESLLSPTIQPRMPTNWMDNVKRARDYFVVAPLPPISASPVSTAKLGRSVSAKTRGRLSDRTNANATPAPPLLTTRLSTTRARRSESQVSVSRVVCRSRGSSPVRRDKGKAREADLDLRGHIELPDQAELELARSRLLGGWGINSGASAQLLSPPRRRDAPEFDSGESDVSSEGEDEITLARILVPSRHAGFPPMERSRSVRSLRRCLELDGQQNEVPPVPALPGTGSGRWSVSLSWGRARSQGERREGSEDESEEAFVSIPTTNGKGSVRQRGVLPSWGN</sequence>
<reference evidence="2" key="1">
    <citation type="submission" date="2023-03" db="EMBL/GenBank/DDBJ databases">
        <title>Massive genome expansion in bonnet fungi (Mycena s.s.) driven by repeated elements and novel gene families across ecological guilds.</title>
        <authorList>
            <consortium name="Lawrence Berkeley National Laboratory"/>
            <person name="Harder C.B."/>
            <person name="Miyauchi S."/>
            <person name="Viragh M."/>
            <person name="Kuo A."/>
            <person name="Thoen E."/>
            <person name="Andreopoulos B."/>
            <person name="Lu D."/>
            <person name="Skrede I."/>
            <person name="Drula E."/>
            <person name="Henrissat B."/>
            <person name="Morin E."/>
            <person name="Kohler A."/>
            <person name="Barry K."/>
            <person name="LaButti K."/>
            <person name="Morin E."/>
            <person name="Salamov A."/>
            <person name="Lipzen A."/>
            <person name="Mereny Z."/>
            <person name="Hegedus B."/>
            <person name="Baldrian P."/>
            <person name="Stursova M."/>
            <person name="Weitz H."/>
            <person name="Taylor A."/>
            <person name="Grigoriev I.V."/>
            <person name="Nagy L.G."/>
            <person name="Martin F."/>
            <person name="Kauserud H."/>
        </authorList>
    </citation>
    <scope>NUCLEOTIDE SEQUENCE</scope>
    <source>
        <strain evidence="2">CBHHK182m</strain>
    </source>
</reference>
<feature type="compositionally biased region" description="Low complexity" evidence="1">
    <location>
        <begin position="271"/>
        <end position="282"/>
    </location>
</feature>
<gene>
    <name evidence="2" type="ORF">B0H16DRAFT_215908</name>
</gene>
<keyword evidence="3" id="KW-1185">Reference proteome</keyword>
<feature type="region of interest" description="Disordered" evidence="1">
    <location>
        <begin position="474"/>
        <end position="504"/>
    </location>
</feature>
<dbReference type="EMBL" id="JARKIB010000016">
    <property type="protein sequence ID" value="KAJ7770557.1"/>
    <property type="molecule type" value="Genomic_DNA"/>
</dbReference>
<dbReference type="AlphaFoldDB" id="A0AAD7NQP3"/>
<accession>A0AAD7NQP3</accession>
<feature type="compositionally biased region" description="Acidic residues" evidence="1">
    <location>
        <begin position="488"/>
        <end position="504"/>
    </location>
</feature>
<comment type="caution">
    <text evidence="2">The sequence shown here is derived from an EMBL/GenBank/DDBJ whole genome shotgun (WGS) entry which is preliminary data.</text>
</comment>
<protein>
    <submittedName>
        <fullName evidence="2">Uncharacterized protein</fullName>
    </submittedName>
</protein>
<feature type="compositionally biased region" description="Low complexity" evidence="1">
    <location>
        <begin position="387"/>
        <end position="406"/>
    </location>
</feature>
<evidence type="ECO:0000313" key="3">
    <source>
        <dbReference type="Proteomes" id="UP001215598"/>
    </source>
</evidence>
<feature type="compositionally biased region" description="Low complexity" evidence="1">
    <location>
        <begin position="413"/>
        <end position="429"/>
    </location>
</feature>
<feature type="region of interest" description="Disordered" evidence="1">
    <location>
        <begin position="538"/>
        <end position="607"/>
    </location>
</feature>
<name>A0AAD7NQP3_9AGAR</name>
<dbReference type="Proteomes" id="UP001215598">
    <property type="component" value="Unassembled WGS sequence"/>
</dbReference>
<evidence type="ECO:0000256" key="1">
    <source>
        <dbReference type="SAM" id="MobiDB-lite"/>
    </source>
</evidence>
<feature type="region of interest" description="Disordered" evidence="1">
    <location>
        <begin position="133"/>
        <end position="337"/>
    </location>
</feature>
<feature type="region of interest" description="Disordered" evidence="1">
    <location>
        <begin position="1"/>
        <end position="80"/>
    </location>
</feature>
<feature type="region of interest" description="Disordered" evidence="1">
    <location>
        <begin position="373"/>
        <end position="438"/>
    </location>
</feature>
<feature type="compositionally biased region" description="Polar residues" evidence="1">
    <location>
        <begin position="155"/>
        <end position="169"/>
    </location>
</feature>